<comment type="caution">
    <text evidence="3">The sequence shown here is derived from an EMBL/GenBank/DDBJ whole genome shotgun (WGS) entry which is preliminary data.</text>
</comment>
<name>A0ABT6STA2_9ACTN</name>
<dbReference type="InterPro" id="IPR043714">
    <property type="entry name" value="DUF5655"/>
</dbReference>
<dbReference type="InterPro" id="IPR011856">
    <property type="entry name" value="tRNA_endonuc-like_dom_sf"/>
</dbReference>
<feature type="domain" description="DUF5655" evidence="2">
    <location>
        <begin position="195"/>
        <end position="297"/>
    </location>
</feature>
<keyword evidence="4" id="KW-1185">Reference proteome</keyword>
<evidence type="ECO:0000313" key="3">
    <source>
        <dbReference type="EMBL" id="MDI3418576.1"/>
    </source>
</evidence>
<protein>
    <submittedName>
        <fullName evidence="3">DUF5655 domain-containing protein</fullName>
    </submittedName>
</protein>
<dbReference type="EMBL" id="JASCIS010000006">
    <property type="protein sequence ID" value="MDI3418576.1"/>
    <property type="molecule type" value="Genomic_DNA"/>
</dbReference>
<dbReference type="RefSeq" id="WP_282534488.1">
    <property type="nucleotide sequence ID" value="NZ_JASCIS010000006.1"/>
</dbReference>
<proteinExistence type="predicted"/>
<dbReference type="Proteomes" id="UP001237105">
    <property type="component" value="Unassembled WGS sequence"/>
</dbReference>
<feature type="region of interest" description="Disordered" evidence="1">
    <location>
        <begin position="171"/>
        <end position="193"/>
    </location>
</feature>
<evidence type="ECO:0000259" key="2">
    <source>
        <dbReference type="Pfam" id="PF18899"/>
    </source>
</evidence>
<dbReference type="Pfam" id="PF18899">
    <property type="entry name" value="DUF5655"/>
    <property type="match status" value="1"/>
</dbReference>
<sequence>MSGLKLFRTDTTNSGMTEVMPRLAEVEADVQGLVETHMETLLGVRFLASEYSTGPVLGGRIDSLGLDENGSPVIVEYKRGTDAGVINQGLFYLSWLMDHRREFEHLVRDRLGAAAAGQVVWSAPRVICVAGDFTRYDVHAVREHRRSIDLVRYRLFGRDLFGLDPVASVRGRQSQDKPLRPGRTAPHAATGGDRTAALDELADAVDEVLRGLGDDVNRVQRKQYRAYQRLQNLACVCPPQKTKLLVYLKAAPTTVDLVPGFTRDVTGLGHHGTGDLEVQLRTERDLERAQALFRASYAAA</sequence>
<gene>
    <name evidence="3" type="ORF">QIT00_08365</name>
</gene>
<dbReference type="Gene3D" id="3.40.1350.10">
    <property type="match status" value="1"/>
</dbReference>
<reference evidence="3 4" key="1">
    <citation type="submission" date="2023-05" db="EMBL/GenBank/DDBJ databases">
        <title>Draft genome sequence of Streptomyces sp. B-S-A12 isolated from a cave soil in Thailand.</title>
        <authorList>
            <person name="Chamroensaksri N."/>
            <person name="Muangham S."/>
        </authorList>
    </citation>
    <scope>NUCLEOTIDE SEQUENCE [LARGE SCALE GENOMIC DNA]</scope>
    <source>
        <strain evidence="3 4">B-S-A12</strain>
    </source>
</reference>
<evidence type="ECO:0000256" key="1">
    <source>
        <dbReference type="SAM" id="MobiDB-lite"/>
    </source>
</evidence>
<evidence type="ECO:0000313" key="4">
    <source>
        <dbReference type="Proteomes" id="UP001237105"/>
    </source>
</evidence>
<organism evidence="3 4">
    <name type="scientific">Streptomyces luteolus</name>
    <dbReference type="NCBI Taxonomy" id="3043615"/>
    <lineage>
        <taxon>Bacteria</taxon>
        <taxon>Bacillati</taxon>
        <taxon>Actinomycetota</taxon>
        <taxon>Actinomycetes</taxon>
        <taxon>Kitasatosporales</taxon>
        <taxon>Streptomycetaceae</taxon>
        <taxon>Streptomyces</taxon>
    </lineage>
</organism>
<accession>A0ABT6STA2</accession>